<protein>
    <submittedName>
        <fullName evidence="1">Uncharacterized protein</fullName>
    </submittedName>
</protein>
<reference evidence="1" key="1">
    <citation type="submission" date="2023-11" db="EMBL/GenBank/DDBJ databases">
        <authorList>
            <person name="Poullet M."/>
        </authorList>
    </citation>
    <scope>NUCLEOTIDE SEQUENCE</scope>
    <source>
        <strain evidence="1">E1834</strain>
    </source>
</reference>
<organism evidence="1 2">
    <name type="scientific">Meloidogyne enterolobii</name>
    <name type="common">Root-knot nematode worm</name>
    <name type="synonym">Meloidogyne mayaguensis</name>
    <dbReference type="NCBI Taxonomy" id="390850"/>
    <lineage>
        <taxon>Eukaryota</taxon>
        <taxon>Metazoa</taxon>
        <taxon>Ecdysozoa</taxon>
        <taxon>Nematoda</taxon>
        <taxon>Chromadorea</taxon>
        <taxon>Rhabditida</taxon>
        <taxon>Tylenchina</taxon>
        <taxon>Tylenchomorpha</taxon>
        <taxon>Tylenchoidea</taxon>
        <taxon>Meloidogynidae</taxon>
        <taxon>Meloidogyninae</taxon>
        <taxon>Meloidogyne</taxon>
    </lineage>
</organism>
<comment type="caution">
    <text evidence="1">The sequence shown here is derived from an EMBL/GenBank/DDBJ whole genome shotgun (WGS) entry which is preliminary data.</text>
</comment>
<sequence length="929" mass="108594">MGAEFEKLLEDFSFGNEFICSSDNIKCLSRFLPRPPIFSIPLEEDNLNLYGKNNQESLSWLRIHRCYLIISMAFGISNRLENLIGFFALWMAKSQEDISYNNSKTNQFTNNSSNDLSIILEKQLFIGHSENEIYTDLNIFQTLFSVVIGMQIRELLIKSIKNNDFELINKYKIKFEVLSFPFRNFSQKPKENELIWKSIKRNFPPLNELNRPNWYSFILSGAEEKFNLNELTELNKNNLQVFPSENYKFRLNNFEDILIMQYLSTEFPIVNLPPPIIQMRLELVPEEFCCCNRQTFTSKNLNKNTKNNILIEHFDEIGKFSLKINENNLIKEKEEKNICKIKEIDELEILAEEIRSGIKRLELLEEETNLINGKEMGNLPATGGINEINKSVKQQKNIRPKHQLKPNKKLSKINKNKRQSITQSDLEKKQKTYSAFLSFLLKQKGIEGSEELTTTTTEPLKSSSEINNNYYSTNNSVYSSESRSSLNSNKERRKNKKLNYSAKLNEEEESSTSNWASEEEEEEKNIFEKELTKEQLLQEMNKVGKHLEWIWAQIGGRINEENVNGEDYDNEEVDEGEDKEEGILERKDNSYDQELLENEEHFIENKKDKEEILQEPNEQKFSSEEEFSDKNLQIKQFKMPEIRIKSNVDFSIPSLIEEEKSYELRELEEIEDIGLNSNNISLKAEEIKQASGQLSSSSGYHHHHSSCSSSENLARKNDSLINKSFQNWSIPPNIQPMDFSRLDIDSDEERNSGGKTINKWTDIEVYPREILKEKTPLIINEKMQTKQKTTLKNKWRPPSWLRLLPPFDGTIRTERISCGKITAERQLLQLNLDRGHQRTFLDIAAKNRESLKRLKKKEKGEEIIKVSTNKEIKEEQSKQNFPEQSSIYDSGIALDQTANTSRYQQEFLLYSVELCEEEIEIMRQMAKQT</sequence>
<accession>A0ACB0ZQQ8</accession>
<evidence type="ECO:0000313" key="2">
    <source>
        <dbReference type="Proteomes" id="UP001497535"/>
    </source>
</evidence>
<dbReference type="EMBL" id="CAVMJV010000043">
    <property type="protein sequence ID" value="CAK5081223.1"/>
    <property type="molecule type" value="Genomic_DNA"/>
</dbReference>
<dbReference type="Proteomes" id="UP001497535">
    <property type="component" value="Unassembled WGS sequence"/>
</dbReference>
<gene>
    <name evidence="1" type="ORF">MENTE1834_LOCUS28441</name>
</gene>
<proteinExistence type="predicted"/>
<keyword evidence="2" id="KW-1185">Reference proteome</keyword>
<evidence type="ECO:0000313" key="1">
    <source>
        <dbReference type="EMBL" id="CAK5081223.1"/>
    </source>
</evidence>
<name>A0ACB0ZQQ8_MELEN</name>